<feature type="transmembrane region" description="Helical" evidence="8">
    <location>
        <begin position="69"/>
        <end position="87"/>
    </location>
</feature>
<evidence type="ECO:0000256" key="7">
    <source>
        <dbReference type="SAM" id="MobiDB-lite"/>
    </source>
</evidence>
<keyword evidence="10" id="KW-1185">Reference proteome</keyword>
<evidence type="ECO:0000256" key="8">
    <source>
        <dbReference type="SAM" id="Phobius"/>
    </source>
</evidence>
<accession>A0A9P6WGI2</accession>
<feature type="transmembrane region" description="Helical" evidence="8">
    <location>
        <begin position="94"/>
        <end position="111"/>
    </location>
</feature>
<evidence type="ECO:0000256" key="2">
    <source>
        <dbReference type="ARBA" id="ARBA00006595"/>
    </source>
</evidence>
<dbReference type="AlphaFoldDB" id="A0A9P6WGI2"/>
<dbReference type="OrthoDB" id="330047at2759"/>
<dbReference type="SUPFAM" id="SSF103473">
    <property type="entry name" value="MFS general substrate transporter"/>
    <property type="match status" value="1"/>
</dbReference>
<dbReference type="Proteomes" id="UP000750334">
    <property type="component" value="Unassembled WGS sequence"/>
</dbReference>
<evidence type="ECO:0000256" key="5">
    <source>
        <dbReference type="ARBA" id="ARBA00022989"/>
    </source>
</evidence>
<evidence type="ECO:0000256" key="1">
    <source>
        <dbReference type="ARBA" id="ARBA00004141"/>
    </source>
</evidence>
<evidence type="ECO:0000256" key="6">
    <source>
        <dbReference type="ARBA" id="ARBA00023136"/>
    </source>
</evidence>
<dbReference type="PANTHER" id="PTHR20772">
    <property type="entry name" value="PROTEIN FMP42"/>
    <property type="match status" value="1"/>
</dbReference>
<feature type="transmembrane region" description="Helical" evidence="8">
    <location>
        <begin position="417"/>
        <end position="439"/>
    </location>
</feature>
<dbReference type="EMBL" id="PUHR01000011">
    <property type="protein sequence ID" value="KAG0671556.1"/>
    <property type="molecule type" value="Genomic_DNA"/>
</dbReference>
<evidence type="ECO:0000313" key="9">
    <source>
        <dbReference type="EMBL" id="KAG0671556.1"/>
    </source>
</evidence>
<keyword evidence="6 8" id="KW-0472">Membrane</keyword>
<dbReference type="InterPro" id="IPR036259">
    <property type="entry name" value="MFS_trans_sf"/>
</dbReference>
<evidence type="ECO:0000256" key="3">
    <source>
        <dbReference type="ARBA" id="ARBA00022448"/>
    </source>
</evidence>
<feature type="transmembrane region" description="Helical" evidence="8">
    <location>
        <begin position="367"/>
        <end position="384"/>
    </location>
</feature>
<gene>
    <name evidence="9" type="ORF">C6P45_000388</name>
</gene>
<name>A0A9P6WGI2_MAUEX</name>
<feature type="transmembrane region" description="Helical" evidence="8">
    <location>
        <begin position="459"/>
        <end position="478"/>
    </location>
</feature>
<keyword evidence="5 8" id="KW-1133">Transmembrane helix</keyword>
<feature type="transmembrane region" description="Helical" evidence="8">
    <location>
        <begin position="123"/>
        <end position="142"/>
    </location>
</feature>
<dbReference type="Gene3D" id="1.20.1250.20">
    <property type="entry name" value="MFS general substrate transporter like domains"/>
    <property type="match status" value="1"/>
</dbReference>
<feature type="region of interest" description="Disordered" evidence="7">
    <location>
        <begin position="235"/>
        <end position="254"/>
    </location>
</feature>
<feature type="transmembrane region" description="Helical" evidence="8">
    <location>
        <begin position="390"/>
        <end position="410"/>
    </location>
</feature>
<dbReference type="PANTHER" id="PTHR20772:SF2">
    <property type="entry name" value="PROTEIN FMP42"/>
    <property type="match status" value="1"/>
</dbReference>
<evidence type="ECO:0000313" key="10">
    <source>
        <dbReference type="Proteomes" id="UP000750334"/>
    </source>
</evidence>
<dbReference type="InterPro" id="IPR052599">
    <property type="entry name" value="SLC43A_AATransporter"/>
</dbReference>
<feature type="transmembrane region" description="Helical" evidence="8">
    <location>
        <begin position="298"/>
        <end position="320"/>
    </location>
</feature>
<sequence length="502" mass="55941">MVVKISRHVVQIFCACLWCLMASGIIFGFAALKPVLIQEGVYSELCETKYNDVNDEPCVGQDMKLNSMFTISSALTNMMALIVGWILDHKGPRVCGIIGAIILSIGSLMLVKASELIVYVDAYLIGYIALAIGGPFVFISCFQLANCVPKRSGTILALLTGSFDSSSALFLVYRILYKKSGNTFSLSKFFTLYLSVPIFILACQLTIMPHHSYKTIGTVVKLGIEELDENGNEIEENAEDNRQTPQTDVTQVDEEPPLLRRRKSALEIATETRLKENTGGIFGILHDNTAIEQIKSPWFYLMLAFAAIIMVRINYFIATIRSQEEYLLGNKEQSILLNHIFDTLLPIGGICAVPFIGIILDHIRTVDVIHLLCITSVAVGLFGILPESFWGNFVGIVIFVLYRPFYYTVVSDYCSKVFGFTTFGTVYGLLTCLCGVFSLTQNLLDEWTHEYFDMNPIPVNILVILLTLVAGVSLEKYVKFQLKLRENHLVDSAEPDTNENNA</sequence>
<evidence type="ECO:0000256" key="4">
    <source>
        <dbReference type="ARBA" id="ARBA00022692"/>
    </source>
</evidence>
<feature type="transmembrane region" description="Helical" evidence="8">
    <location>
        <begin position="154"/>
        <end position="177"/>
    </location>
</feature>
<comment type="subcellular location">
    <subcellularLocation>
        <location evidence="1">Membrane</location>
        <topology evidence="1">Multi-pass membrane protein</topology>
    </subcellularLocation>
</comment>
<comment type="similarity">
    <text evidence="2">Belongs to the SLC43A transporter (TC 2.A.1.44) family.</text>
</comment>
<keyword evidence="3" id="KW-0813">Transport</keyword>
<protein>
    <recommendedName>
        <fullName evidence="11">Protein FMP42</fullName>
    </recommendedName>
</protein>
<comment type="caution">
    <text evidence="9">The sequence shown here is derived from an EMBL/GenBank/DDBJ whole genome shotgun (WGS) entry which is preliminary data.</text>
</comment>
<dbReference type="GO" id="GO:0000329">
    <property type="term" value="C:fungal-type vacuole membrane"/>
    <property type="evidence" value="ECO:0007669"/>
    <property type="project" value="TreeGrafter"/>
</dbReference>
<feature type="transmembrane region" description="Helical" evidence="8">
    <location>
        <begin position="340"/>
        <end position="360"/>
    </location>
</feature>
<organism evidence="9 10">
    <name type="scientific">Maudiozyma exigua</name>
    <name type="common">Yeast</name>
    <name type="synonym">Kazachstania exigua</name>
    <dbReference type="NCBI Taxonomy" id="34358"/>
    <lineage>
        <taxon>Eukaryota</taxon>
        <taxon>Fungi</taxon>
        <taxon>Dikarya</taxon>
        <taxon>Ascomycota</taxon>
        <taxon>Saccharomycotina</taxon>
        <taxon>Saccharomycetes</taxon>
        <taxon>Saccharomycetales</taxon>
        <taxon>Saccharomycetaceae</taxon>
        <taxon>Maudiozyma</taxon>
    </lineage>
</organism>
<evidence type="ECO:0008006" key="11">
    <source>
        <dbReference type="Google" id="ProtNLM"/>
    </source>
</evidence>
<proteinExistence type="inferred from homology"/>
<reference evidence="9 10" key="1">
    <citation type="submission" date="2020-11" db="EMBL/GenBank/DDBJ databases">
        <title>Kefir isolates.</title>
        <authorList>
            <person name="Marcisauskas S."/>
            <person name="Kim Y."/>
            <person name="Blasche S."/>
        </authorList>
    </citation>
    <scope>NUCLEOTIDE SEQUENCE [LARGE SCALE GENOMIC DNA]</scope>
    <source>
        <strain evidence="9 10">OG2</strain>
    </source>
</reference>
<feature type="transmembrane region" description="Helical" evidence="8">
    <location>
        <begin position="12"/>
        <end position="32"/>
    </location>
</feature>
<keyword evidence="4 8" id="KW-0812">Transmembrane</keyword>
<feature type="transmembrane region" description="Helical" evidence="8">
    <location>
        <begin position="189"/>
        <end position="207"/>
    </location>
</feature>